<name>A0AAV5CKY0_ELECO</name>
<dbReference type="GO" id="GO:0003682">
    <property type="term" value="F:chromatin binding"/>
    <property type="evidence" value="ECO:0007669"/>
    <property type="project" value="InterPro"/>
</dbReference>
<dbReference type="InterPro" id="IPR001965">
    <property type="entry name" value="Znf_PHD"/>
</dbReference>
<evidence type="ECO:0000256" key="1">
    <source>
        <dbReference type="ARBA" id="ARBA00022723"/>
    </source>
</evidence>
<evidence type="ECO:0000256" key="5">
    <source>
        <dbReference type="SAM" id="Phobius"/>
    </source>
</evidence>
<feature type="transmembrane region" description="Helical" evidence="5">
    <location>
        <begin position="136"/>
        <end position="155"/>
    </location>
</feature>
<evidence type="ECO:0000256" key="2">
    <source>
        <dbReference type="ARBA" id="ARBA00022771"/>
    </source>
</evidence>
<dbReference type="SMART" id="SM00439">
    <property type="entry name" value="BAH"/>
    <property type="match status" value="1"/>
</dbReference>
<dbReference type="InterPro" id="IPR019787">
    <property type="entry name" value="Znf_PHD-finger"/>
</dbReference>
<keyword evidence="5" id="KW-0472">Membrane</keyword>
<dbReference type="Proteomes" id="UP001054889">
    <property type="component" value="Unassembled WGS sequence"/>
</dbReference>
<reference evidence="8" key="2">
    <citation type="submission" date="2021-12" db="EMBL/GenBank/DDBJ databases">
        <title>Resequencing data analysis of finger millet.</title>
        <authorList>
            <person name="Hatakeyama M."/>
            <person name="Aluri S."/>
            <person name="Balachadran M.T."/>
            <person name="Sivarajan S.R."/>
            <person name="Poveda L."/>
            <person name="Shimizu-Inatsugi R."/>
            <person name="Schlapbach R."/>
            <person name="Sreeman S.M."/>
            <person name="Shimizu K.K."/>
        </authorList>
    </citation>
    <scope>NUCLEOTIDE SEQUENCE</scope>
</reference>
<sequence>MAKTKQGKRDVQSYTIKGTNKVVGVGDCVLLRSSDQYAPYVARVEGMESDGRGGVKVRVRWYYRPEEAKGGRRPFHGAKELFLSDHYDTQSAHTIEDKCIVHSFKNYTKLDNVGPEDFYCRFDYKAATGAFSPDRVAVYCALLFYYLELLIIHLYCKCEMPYNPDDLMVQCEGCKDWFHPSCMGMTIQQAKKLDHYMCSDCLKENGAKRPSNSYPVSPSSDTKVSAIFLLTWLGGLFLVLLPQV</sequence>
<dbReference type="InterPro" id="IPR043151">
    <property type="entry name" value="BAH_sf"/>
</dbReference>
<organism evidence="8 9">
    <name type="scientific">Eleusine coracana subsp. coracana</name>
    <dbReference type="NCBI Taxonomy" id="191504"/>
    <lineage>
        <taxon>Eukaryota</taxon>
        <taxon>Viridiplantae</taxon>
        <taxon>Streptophyta</taxon>
        <taxon>Embryophyta</taxon>
        <taxon>Tracheophyta</taxon>
        <taxon>Spermatophyta</taxon>
        <taxon>Magnoliopsida</taxon>
        <taxon>Liliopsida</taxon>
        <taxon>Poales</taxon>
        <taxon>Poaceae</taxon>
        <taxon>PACMAD clade</taxon>
        <taxon>Chloridoideae</taxon>
        <taxon>Cynodonteae</taxon>
        <taxon>Eleusininae</taxon>
        <taxon>Eleusine</taxon>
    </lineage>
</organism>
<keyword evidence="5" id="KW-0812">Transmembrane</keyword>
<evidence type="ECO:0000256" key="4">
    <source>
        <dbReference type="PROSITE-ProRule" id="PRU00146"/>
    </source>
</evidence>
<keyword evidence="5" id="KW-1133">Transmembrane helix</keyword>
<dbReference type="InterPro" id="IPR001025">
    <property type="entry name" value="BAH_dom"/>
</dbReference>
<dbReference type="PROSITE" id="PS51038">
    <property type="entry name" value="BAH"/>
    <property type="match status" value="1"/>
</dbReference>
<feature type="transmembrane region" description="Helical" evidence="5">
    <location>
        <begin position="224"/>
        <end position="241"/>
    </location>
</feature>
<keyword evidence="2 4" id="KW-0863">Zinc-finger</keyword>
<dbReference type="PROSITE" id="PS01359">
    <property type="entry name" value="ZF_PHD_1"/>
    <property type="match status" value="1"/>
</dbReference>
<evidence type="ECO:0000256" key="3">
    <source>
        <dbReference type="ARBA" id="ARBA00022833"/>
    </source>
</evidence>
<dbReference type="EMBL" id="BQKI01000007">
    <property type="protein sequence ID" value="GJM98895.1"/>
    <property type="molecule type" value="Genomic_DNA"/>
</dbReference>
<proteinExistence type="predicted"/>
<dbReference type="AlphaFoldDB" id="A0AAV5CKY0"/>
<evidence type="ECO:0000313" key="8">
    <source>
        <dbReference type="EMBL" id="GJM98895.1"/>
    </source>
</evidence>
<evidence type="ECO:0000259" key="6">
    <source>
        <dbReference type="PROSITE" id="PS50016"/>
    </source>
</evidence>
<dbReference type="Gene3D" id="3.30.40.10">
    <property type="entry name" value="Zinc/RING finger domain, C3HC4 (zinc finger)"/>
    <property type="match status" value="1"/>
</dbReference>
<feature type="domain" description="BAH" evidence="7">
    <location>
        <begin position="21"/>
        <end position="135"/>
    </location>
</feature>
<feature type="domain" description="PHD-type" evidence="6">
    <location>
        <begin position="153"/>
        <end position="204"/>
    </location>
</feature>
<reference evidence="8" key="1">
    <citation type="journal article" date="2018" name="DNA Res.">
        <title>Multiple hybrid de novo genome assembly of finger millet, an orphan allotetraploid crop.</title>
        <authorList>
            <person name="Hatakeyama M."/>
            <person name="Aluri S."/>
            <person name="Balachadran M.T."/>
            <person name="Sivarajan S.R."/>
            <person name="Patrignani A."/>
            <person name="Gruter S."/>
            <person name="Poveda L."/>
            <person name="Shimizu-Inatsugi R."/>
            <person name="Baeten J."/>
            <person name="Francoijs K.J."/>
            <person name="Nataraja K.N."/>
            <person name="Reddy Y.A.N."/>
            <person name="Phadnis S."/>
            <person name="Ravikumar R.L."/>
            <person name="Schlapbach R."/>
            <person name="Sreeman S.M."/>
            <person name="Shimizu K.K."/>
        </authorList>
    </citation>
    <scope>NUCLEOTIDE SEQUENCE</scope>
</reference>
<keyword evidence="9" id="KW-1185">Reference proteome</keyword>
<dbReference type="InterPro" id="IPR013083">
    <property type="entry name" value="Znf_RING/FYVE/PHD"/>
</dbReference>
<gene>
    <name evidence="8" type="primary">ga15947</name>
    <name evidence="8" type="ORF">PR202_ga15947</name>
</gene>
<dbReference type="SMART" id="SM00249">
    <property type="entry name" value="PHD"/>
    <property type="match status" value="1"/>
</dbReference>
<dbReference type="Pfam" id="PF00628">
    <property type="entry name" value="PHD"/>
    <property type="match status" value="1"/>
</dbReference>
<accession>A0AAV5CKY0</accession>
<dbReference type="Pfam" id="PF01426">
    <property type="entry name" value="BAH"/>
    <property type="match status" value="1"/>
</dbReference>
<evidence type="ECO:0000313" key="9">
    <source>
        <dbReference type="Proteomes" id="UP001054889"/>
    </source>
</evidence>
<protein>
    <submittedName>
        <fullName evidence="8">Uncharacterized protein</fullName>
    </submittedName>
</protein>
<dbReference type="PROSITE" id="PS50016">
    <property type="entry name" value="ZF_PHD_2"/>
    <property type="match status" value="1"/>
</dbReference>
<keyword evidence="1" id="KW-0479">Metal-binding</keyword>
<comment type="caution">
    <text evidence="8">The sequence shown here is derived from an EMBL/GenBank/DDBJ whole genome shotgun (WGS) entry which is preliminary data.</text>
</comment>
<dbReference type="PANTHER" id="PTHR46364">
    <property type="entry name" value="OS08G0421900 PROTEIN"/>
    <property type="match status" value="1"/>
</dbReference>
<dbReference type="GO" id="GO:0008270">
    <property type="term" value="F:zinc ion binding"/>
    <property type="evidence" value="ECO:0007669"/>
    <property type="project" value="UniProtKB-KW"/>
</dbReference>
<dbReference type="InterPro" id="IPR011011">
    <property type="entry name" value="Znf_FYVE_PHD"/>
</dbReference>
<dbReference type="SUPFAM" id="SSF57903">
    <property type="entry name" value="FYVE/PHD zinc finger"/>
    <property type="match status" value="1"/>
</dbReference>
<keyword evidence="3" id="KW-0862">Zinc</keyword>
<dbReference type="Gene3D" id="2.30.30.490">
    <property type="match status" value="1"/>
</dbReference>
<evidence type="ECO:0000259" key="7">
    <source>
        <dbReference type="PROSITE" id="PS51038"/>
    </source>
</evidence>
<dbReference type="InterPro" id="IPR019786">
    <property type="entry name" value="Zinc_finger_PHD-type_CS"/>
</dbReference>